<evidence type="ECO:0000313" key="3">
    <source>
        <dbReference type="Proteomes" id="UP000334923"/>
    </source>
</evidence>
<dbReference type="Proteomes" id="UP000334923">
    <property type="component" value="Unassembled WGS sequence"/>
</dbReference>
<dbReference type="AlphaFoldDB" id="A0A5E6ME88"/>
<reference evidence="2 3" key="1">
    <citation type="submission" date="2019-09" db="EMBL/GenBank/DDBJ databases">
        <authorList>
            <person name="Cremers G."/>
        </authorList>
    </citation>
    <scope>NUCLEOTIDE SEQUENCE [LARGE SCALE GENOMIC DNA]</scope>
    <source>
        <strain evidence="2">4A</strain>
    </source>
</reference>
<organism evidence="2 3">
    <name type="scientific">Methylacidimicrobium tartarophylax</name>
    <dbReference type="NCBI Taxonomy" id="1041768"/>
    <lineage>
        <taxon>Bacteria</taxon>
        <taxon>Pseudomonadati</taxon>
        <taxon>Verrucomicrobiota</taxon>
        <taxon>Methylacidimicrobium</taxon>
    </lineage>
</organism>
<dbReference type="OrthoDB" id="9818977at2"/>
<dbReference type="EMBL" id="CABFVA020000069">
    <property type="protein sequence ID" value="VVM06571.1"/>
    <property type="molecule type" value="Genomic_DNA"/>
</dbReference>
<keyword evidence="1" id="KW-0812">Transmembrane</keyword>
<keyword evidence="1" id="KW-0472">Membrane</keyword>
<evidence type="ECO:0000313" key="2">
    <source>
        <dbReference type="EMBL" id="VVM06571.1"/>
    </source>
</evidence>
<accession>A0A5E6ME88</accession>
<evidence type="ECO:0000256" key="1">
    <source>
        <dbReference type="SAM" id="Phobius"/>
    </source>
</evidence>
<dbReference type="RefSeq" id="WP_142660137.1">
    <property type="nucleotide sequence ID" value="NZ_CABFVA020000069.1"/>
</dbReference>
<feature type="transmembrane region" description="Helical" evidence="1">
    <location>
        <begin position="378"/>
        <end position="397"/>
    </location>
</feature>
<gene>
    <name evidence="2" type="ORF">MAMT_01283</name>
</gene>
<name>A0A5E6ME88_9BACT</name>
<sequence length="510" mass="56265">MKVMWTIGLSLLLWIAGMGFPFGVDTVWGEQRKDEDLFFFDRELHFCAVARLPRLYVEIRRVLPSGSHEWTEAWKTALGDLWSEEKIEVYGAGVLLNLPGSPPPEKIVATAAALRNRESIRFAYPLVETTAGPCVPLPRVEFAFDPRLSLQERDEICRAIHRDLLDLFGASWAGRVEKLGESKGIVLEVPDPFLVARRLALSQAKGIRWAIPVLNALRSPVEVRAALVRPGGEEGESMSVLLGNLIYLRLMVKVDPTAQVERDAPLRSISELSIRPVSGEALLPSFLERGEPREEGGGASRQVWLPLRFYRSGEFLIEPGTVAYREADNPIRSSQAPPLTLRVIGLASGVIALHPLKLLPGWVDRATTVREAESPGPWLMLSLGALLMAAGGGWIVWANRIRKDAHWGEPMGARASGDSGTILIRQARERWERERELASVRKLAWQLLEKGRSGKLSGPAQGLCHSLLEQSESLFADGALEESVGCAAERKVTELLLRLDGEAGEGARRG</sequence>
<protein>
    <submittedName>
        <fullName evidence="2">Uncharacterized protein</fullName>
    </submittedName>
</protein>
<keyword evidence="3" id="KW-1185">Reference proteome</keyword>
<keyword evidence="1" id="KW-1133">Transmembrane helix</keyword>
<proteinExistence type="predicted"/>